<dbReference type="SMART" id="SM00028">
    <property type="entry name" value="TPR"/>
    <property type="match status" value="2"/>
</dbReference>
<name>A0A951MAK9_9BACT</name>
<dbReference type="AlphaFoldDB" id="A0A951MAK9"/>
<feature type="compositionally biased region" description="Acidic residues" evidence="1">
    <location>
        <begin position="213"/>
        <end position="225"/>
    </location>
</feature>
<proteinExistence type="predicted"/>
<evidence type="ECO:0000313" key="2">
    <source>
        <dbReference type="EMBL" id="MBW3466689.1"/>
    </source>
</evidence>
<accession>A0A951MAK9</accession>
<feature type="compositionally biased region" description="Basic and acidic residues" evidence="1">
    <location>
        <begin position="274"/>
        <end position="283"/>
    </location>
</feature>
<dbReference type="Proteomes" id="UP000727490">
    <property type="component" value="Unassembled WGS sequence"/>
</dbReference>
<evidence type="ECO:0000256" key="1">
    <source>
        <dbReference type="SAM" id="MobiDB-lite"/>
    </source>
</evidence>
<dbReference type="InterPro" id="IPR019734">
    <property type="entry name" value="TPR_rpt"/>
</dbReference>
<keyword evidence="3" id="KW-1185">Reference proteome</keyword>
<feature type="compositionally biased region" description="Acidic residues" evidence="1">
    <location>
        <begin position="154"/>
        <end position="171"/>
    </location>
</feature>
<reference evidence="2 3" key="1">
    <citation type="journal article" date="2020" name="Syst. Appl. Microbiol.">
        <title>Arthrospiribacter ruber gen. nov., sp. nov., a novel bacterium isolated from Arthrospira cultures.</title>
        <authorList>
            <person name="Waleron M."/>
            <person name="Misztak A."/>
            <person name="Waleron M.M."/>
            <person name="Furmaniak M."/>
            <person name="Mrozik A."/>
            <person name="Waleron K."/>
        </authorList>
    </citation>
    <scope>NUCLEOTIDE SEQUENCE [LARGE SCALE GENOMIC DNA]</scope>
    <source>
        <strain evidence="2 3">DPMB0001</strain>
    </source>
</reference>
<organism evidence="2 3">
    <name type="scientific">Arthrospiribacter ruber</name>
    <dbReference type="NCBI Taxonomy" id="2487934"/>
    <lineage>
        <taxon>Bacteria</taxon>
        <taxon>Pseudomonadati</taxon>
        <taxon>Bacteroidota</taxon>
        <taxon>Cytophagia</taxon>
        <taxon>Cytophagales</taxon>
        <taxon>Cyclobacteriaceae</taxon>
        <taxon>Arthrospiribacter</taxon>
    </lineage>
</organism>
<gene>
    <name evidence="2" type="ORF">EGN73_02515</name>
</gene>
<feature type="compositionally biased region" description="Basic and acidic residues" evidence="1">
    <location>
        <begin position="172"/>
        <end position="185"/>
    </location>
</feature>
<comment type="caution">
    <text evidence="2">The sequence shown here is derived from an EMBL/GenBank/DDBJ whole genome shotgun (WGS) entry which is preliminary data.</text>
</comment>
<evidence type="ECO:0000313" key="3">
    <source>
        <dbReference type="Proteomes" id="UP000727490"/>
    </source>
</evidence>
<feature type="compositionally biased region" description="Acidic residues" evidence="1">
    <location>
        <begin position="186"/>
        <end position="197"/>
    </location>
</feature>
<protein>
    <recommendedName>
        <fullName evidence="4">Tetratricopeptide repeat protein</fullName>
    </recommendedName>
</protein>
<evidence type="ECO:0008006" key="4">
    <source>
        <dbReference type="Google" id="ProtNLM"/>
    </source>
</evidence>
<feature type="region of interest" description="Disordered" evidence="1">
    <location>
        <begin position="264"/>
        <end position="283"/>
    </location>
</feature>
<feature type="region of interest" description="Disordered" evidence="1">
    <location>
        <begin position="147"/>
        <end position="252"/>
    </location>
</feature>
<feature type="compositionally biased region" description="Basic and acidic residues" evidence="1">
    <location>
        <begin position="226"/>
        <end position="240"/>
    </location>
</feature>
<feature type="compositionally biased region" description="Basic and acidic residues" evidence="1">
    <location>
        <begin position="200"/>
        <end position="212"/>
    </location>
</feature>
<sequence length="283" mass="32477">MISMTKYILFILLFIPSSLTDIGKKNKAIKEASRSYAEADYEKSVEKHLELKSTHKVDGPNATFNLALSYHYNGDLEDAQRTYSALVSSSDKMIASFASNQRGIILANENQFEDALAAFKYSLIKDPGNEAARYNYELLARWLEENPDQKDQQDQQDEGEDADNQDQQDQQDQDKDGESQENRDGEGDEQTQDDEASESQQKEDKEGEKSQDESDSQDPSELESDLSEREKQMERMREQLQEMNLTPEQAAQILDAMNAAELRYIQQNRKKPTKRPERGLPEW</sequence>
<dbReference type="EMBL" id="RPHB01000001">
    <property type="protein sequence ID" value="MBW3466689.1"/>
    <property type="molecule type" value="Genomic_DNA"/>
</dbReference>